<evidence type="ECO:0000313" key="2">
    <source>
        <dbReference type="EMBL" id="EDQ87757.1"/>
    </source>
</evidence>
<protein>
    <submittedName>
        <fullName evidence="2">Uncharacterized protein</fullName>
    </submittedName>
</protein>
<name>A9V3S5_MONBE</name>
<dbReference type="AlphaFoldDB" id="A9V3S5"/>
<feature type="chain" id="PRO_5002745243" evidence="1">
    <location>
        <begin position="22"/>
        <end position="224"/>
    </location>
</feature>
<evidence type="ECO:0000313" key="3">
    <source>
        <dbReference type="Proteomes" id="UP000001357"/>
    </source>
</evidence>
<feature type="signal peptide" evidence="1">
    <location>
        <begin position="1"/>
        <end position="21"/>
    </location>
</feature>
<reference evidence="2 3" key="1">
    <citation type="journal article" date="2008" name="Nature">
        <title>The genome of the choanoflagellate Monosiga brevicollis and the origin of metazoans.</title>
        <authorList>
            <consortium name="JGI Sequencing"/>
            <person name="King N."/>
            <person name="Westbrook M.J."/>
            <person name="Young S.L."/>
            <person name="Kuo A."/>
            <person name="Abedin M."/>
            <person name="Chapman J."/>
            <person name="Fairclough S."/>
            <person name="Hellsten U."/>
            <person name="Isogai Y."/>
            <person name="Letunic I."/>
            <person name="Marr M."/>
            <person name="Pincus D."/>
            <person name="Putnam N."/>
            <person name="Rokas A."/>
            <person name="Wright K.J."/>
            <person name="Zuzow R."/>
            <person name="Dirks W."/>
            <person name="Good M."/>
            <person name="Goodstein D."/>
            <person name="Lemons D."/>
            <person name="Li W."/>
            <person name="Lyons J.B."/>
            <person name="Morris A."/>
            <person name="Nichols S."/>
            <person name="Richter D.J."/>
            <person name="Salamov A."/>
            <person name="Bork P."/>
            <person name="Lim W.A."/>
            <person name="Manning G."/>
            <person name="Miller W.T."/>
            <person name="McGinnis W."/>
            <person name="Shapiro H."/>
            <person name="Tjian R."/>
            <person name="Grigoriev I.V."/>
            <person name="Rokhsar D."/>
        </authorList>
    </citation>
    <scope>NUCLEOTIDE SEQUENCE [LARGE SCALE GENOMIC DNA]</scope>
    <source>
        <strain evidence="3">MX1 / ATCC 50154</strain>
    </source>
</reference>
<dbReference type="Proteomes" id="UP000001357">
    <property type="component" value="Unassembled WGS sequence"/>
</dbReference>
<organism evidence="2 3">
    <name type="scientific">Monosiga brevicollis</name>
    <name type="common">Choanoflagellate</name>
    <dbReference type="NCBI Taxonomy" id="81824"/>
    <lineage>
        <taxon>Eukaryota</taxon>
        <taxon>Choanoflagellata</taxon>
        <taxon>Craspedida</taxon>
        <taxon>Salpingoecidae</taxon>
        <taxon>Monosiga</taxon>
    </lineage>
</organism>
<gene>
    <name evidence="2" type="ORF">MONBRDRAFT_33112</name>
</gene>
<keyword evidence="1" id="KW-0732">Signal</keyword>
<dbReference type="EMBL" id="CH991557">
    <property type="protein sequence ID" value="EDQ87757.1"/>
    <property type="molecule type" value="Genomic_DNA"/>
</dbReference>
<sequence>MPVSGAFFVATLAVLAAAVAGVRLTPESQLIGVMACGNATNSSDDTISAYPPGQCLPLEAGQMYLRSSVDNQIISRRFTTGVNCSGNLTLFFHIMGSLKFVDTNYTTGQCSAGVQLDVLTGAPAHTVAYGIYYATTACDANYTFGYQFLQNICRPWGHRFWTYEYDRGKGIRQLWGFKTADCSDLEHAVAVQTWWPYTCYVHKTPSYLITRQFFVGIPSMANSN</sequence>
<dbReference type="GeneID" id="5892558"/>
<accession>A9V3S5</accession>
<dbReference type="InParanoid" id="A9V3S5"/>
<dbReference type="RefSeq" id="XP_001747290.1">
    <property type="nucleotide sequence ID" value="XM_001747238.1"/>
</dbReference>
<dbReference type="KEGG" id="mbr:MONBRDRAFT_33112"/>
<keyword evidence="3" id="KW-1185">Reference proteome</keyword>
<evidence type="ECO:0000256" key="1">
    <source>
        <dbReference type="SAM" id="SignalP"/>
    </source>
</evidence>
<proteinExistence type="predicted"/>